<keyword evidence="2" id="KW-1185">Reference proteome</keyword>
<evidence type="ECO:0000313" key="2">
    <source>
        <dbReference type="Proteomes" id="UP000516437"/>
    </source>
</evidence>
<gene>
    <name evidence="1" type="ORF">CJ030_MR8G008945</name>
</gene>
<proteinExistence type="predicted"/>
<evidence type="ECO:0000313" key="1">
    <source>
        <dbReference type="EMBL" id="KAB1203113.1"/>
    </source>
</evidence>
<dbReference type="OrthoDB" id="1934862at2759"/>
<accession>A0A6A1US65</accession>
<dbReference type="InterPro" id="IPR021109">
    <property type="entry name" value="Peptidase_aspartic_dom_sf"/>
</dbReference>
<protein>
    <submittedName>
        <fullName evidence="1">Uncharacterized protein</fullName>
    </submittedName>
</protein>
<dbReference type="Proteomes" id="UP000516437">
    <property type="component" value="Chromosome 8"/>
</dbReference>
<name>A0A6A1US65_9ROSI</name>
<comment type="caution">
    <text evidence="1">The sequence shown here is derived from an EMBL/GenBank/DDBJ whole genome shotgun (WGS) entry which is preliminary data.</text>
</comment>
<dbReference type="SUPFAM" id="SSF50630">
    <property type="entry name" value="Acid proteases"/>
    <property type="match status" value="1"/>
</dbReference>
<organism evidence="1 2">
    <name type="scientific">Morella rubra</name>
    <name type="common">Chinese bayberry</name>
    <dbReference type="NCBI Taxonomy" id="262757"/>
    <lineage>
        <taxon>Eukaryota</taxon>
        <taxon>Viridiplantae</taxon>
        <taxon>Streptophyta</taxon>
        <taxon>Embryophyta</taxon>
        <taxon>Tracheophyta</taxon>
        <taxon>Spermatophyta</taxon>
        <taxon>Magnoliopsida</taxon>
        <taxon>eudicotyledons</taxon>
        <taxon>Gunneridae</taxon>
        <taxon>Pentapetalae</taxon>
        <taxon>rosids</taxon>
        <taxon>fabids</taxon>
        <taxon>Fagales</taxon>
        <taxon>Myricaceae</taxon>
        <taxon>Morella</taxon>
    </lineage>
</organism>
<dbReference type="CDD" id="cd00303">
    <property type="entry name" value="retropepsin_like"/>
    <property type="match status" value="1"/>
</dbReference>
<dbReference type="Pfam" id="PF13650">
    <property type="entry name" value="Asp_protease_2"/>
    <property type="match status" value="1"/>
</dbReference>
<reference evidence="1 2" key="1">
    <citation type="journal article" date="2019" name="Plant Biotechnol. J.">
        <title>The red bayberry genome and genetic basis of sex determination.</title>
        <authorList>
            <person name="Jia H.M."/>
            <person name="Jia H.J."/>
            <person name="Cai Q.L."/>
            <person name="Wang Y."/>
            <person name="Zhao H.B."/>
            <person name="Yang W.F."/>
            <person name="Wang G.Y."/>
            <person name="Li Y.H."/>
            <person name="Zhan D.L."/>
            <person name="Shen Y.T."/>
            <person name="Niu Q.F."/>
            <person name="Chang L."/>
            <person name="Qiu J."/>
            <person name="Zhao L."/>
            <person name="Xie H.B."/>
            <person name="Fu W.Y."/>
            <person name="Jin J."/>
            <person name="Li X.W."/>
            <person name="Jiao Y."/>
            <person name="Zhou C.C."/>
            <person name="Tu T."/>
            <person name="Chai C.Y."/>
            <person name="Gao J.L."/>
            <person name="Fan L.J."/>
            <person name="van de Weg E."/>
            <person name="Wang J.Y."/>
            <person name="Gao Z.S."/>
        </authorList>
    </citation>
    <scope>NUCLEOTIDE SEQUENCE [LARGE SCALE GENOMIC DNA]</scope>
    <source>
        <tissue evidence="1">Leaves</tissue>
    </source>
</reference>
<dbReference type="EMBL" id="RXIC02000026">
    <property type="protein sequence ID" value="KAB1203113.1"/>
    <property type="molecule type" value="Genomic_DNA"/>
</dbReference>
<dbReference type="Gene3D" id="2.40.70.10">
    <property type="entry name" value="Acid Proteases"/>
    <property type="match status" value="1"/>
</dbReference>
<sequence>MKSGQPNVCKNPKLFLMEGIEVGDINHNGPKEVKGDEEEEILEAIEADLEISLHALTGSLNPKTMRVVGRVGGQNVVILIDSGSTHNFLDPSIVKRGHLSVDRGEEIRVRVANGELLTSEGRSENVKISLQGNSFLTDTYVLS</sequence>
<dbReference type="AlphaFoldDB" id="A0A6A1US65"/>